<evidence type="ECO:0000313" key="4">
    <source>
        <dbReference type="EMBL" id="GES27067.1"/>
    </source>
</evidence>
<dbReference type="GO" id="GO:0008483">
    <property type="term" value="F:transaminase activity"/>
    <property type="evidence" value="ECO:0007669"/>
    <property type="project" value="UniProtKB-KW"/>
</dbReference>
<evidence type="ECO:0000256" key="1">
    <source>
        <dbReference type="ARBA" id="ARBA00001933"/>
    </source>
</evidence>
<keyword evidence="2 3" id="KW-0663">Pyridoxal phosphate</keyword>
<comment type="caution">
    <text evidence="4">The sequence shown here is derived from an EMBL/GenBank/DDBJ whole genome shotgun (WGS) entry which is preliminary data.</text>
</comment>
<dbReference type="SUPFAM" id="SSF53383">
    <property type="entry name" value="PLP-dependent transferases"/>
    <property type="match status" value="1"/>
</dbReference>
<dbReference type="Gene3D" id="3.40.640.10">
    <property type="entry name" value="Type I PLP-dependent aspartate aminotransferase-like (Major domain)"/>
    <property type="match status" value="1"/>
</dbReference>
<accession>A0A5M3Y154</accession>
<comment type="cofactor">
    <cofactor evidence="1">
        <name>pyridoxal 5'-phosphate</name>
        <dbReference type="ChEBI" id="CHEBI:597326"/>
    </cofactor>
</comment>
<dbReference type="Proteomes" id="UP000377595">
    <property type="component" value="Unassembled WGS sequence"/>
</dbReference>
<dbReference type="InterPro" id="IPR015424">
    <property type="entry name" value="PyrdxlP-dep_Trfase"/>
</dbReference>
<evidence type="ECO:0000313" key="5">
    <source>
        <dbReference type="Proteomes" id="UP000377595"/>
    </source>
</evidence>
<evidence type="ECO:0000256" key="2">
    <source>
        <dbReference type="ARBA" id="ARBA00022898"/>
    </source>
</evidence>
<dbReference type="GO" id="GO:0030170">
    <property type="term" value="F:pyridoxal phosphate binding"/>
    <property type="evidence" value="ECO:0007669"/>
    <property type="project" value="InterPro"/>
</dbReference>
<reference evidence="4 5" key="1">
    <citation type="submission" date="2019-10" db="EMBL/GenBank/DDBJ databases">
        <title>Whole genome shotgun sequence of Acrocarpospora pleiomorpha NBRC 16267.</title>
        <authorList>
            <person name="Ichikawa N."/>
            <person name="Kimura A."/>
            <person name="Kitahashi Y."/>
            <person name="Komaki H."/>
            <person name="Oguchi A."/>
        </authorList>
    </citation>
    <scope>NUCLEOTIDE SEQUENCE [LARGE SCALE GENOMIC DNA]</scope>
    <source>
        <strain evidence="4 5">NBRC 16267</strain>
    </source>
</reference>
<evidence type="ECO:0000256" key="3">
    <source>
        <dbReference type="RuleBase" id="RU003560"/>
    </source>
</evidence>
<dbReference type="Gene3D" id="3.90.1150.10">
    <property type="entry name" value="Aspartate Aminotransferase, domain 1"/>
    <property type="match status" value="1"/>
</dbReference>
<dbReference type="AlphaFoldDB" id="A0A5M3Y154"/>
<keyword evidence="5" id="KW-1185">Reference proteome</keyword>
<proteinExistence type="inferred from homology"/>
<dbReference type="PANTHER" id="PTHR43713">
    <property type="entry name" value="GLUTAMATE-1-SEMIALDEHYDE 2,1-AMINOMUTASE"/>
    <property type="match status" value="1"/>
</dbReference>
<gene>
    <name evidence="4" type="ORF">Aple_099660</name>
</gene>
<dbReference type="EMBL" id="BLAF01000108">
    <property type="protein sequence ID" value="GES27067.1"/>
    <property type="molecule type" value="Genomic_DNA"/>
</dbReference>
<comment type="similarity">
    <text evidence="3">Belongs to the class-III pyridoxal-phosphate-dependent aminotransferase family.</text>
</comment>
<dbReference type="Pfam" id="PF00202">
    <property type="entry name" value="Aminotran_3"/>
    <property type="match status" value="1"/>
</dbReference>
<protein>
    <submittedName>
        <fullName evidence="4">Aspartate aminotransferase family protein</fullName>
    </submittedName>
</protein>
<organism evidence="4 5">
    <name type="scientific">Acrocarpospora pleiomorpha</name>
    <dbReference type="NCBI Taxonomy" id="90975"/>
    <lineage>
        <taxon>Bacteria</taxon>
        <taxon>Bacillati</taxon>
        <taxon>Actinomycetota</taxon>
        <taxon>Actinomycetes</taxon>
        <taxon>Streptosporangiales</taxon>
        <taxon>Streptosporangiaceae</taxon>
        <taxon>Acrocarpospora</taxon>
    </lineage>
</organism>
<keyword evidence="4" id="KW-0032">Aminotransferase</keyword>
<dbReference type="InterPro" id="IPR015421">
    <property type="entry name" value="PyrdxlP-dep_Trfase_major"/>
</dbReference>
<name>A0A5M3Y154_9ACTN</name>
<dbReference type="PANTHER" id="PTHR43713:SF3">
    <property type="entry name" value="GLUTAMATE-1-SEMIALDEHYDE 2,1-AMINOMUTASE 1, CHLOROPLASTIC-RELATED"/>
    <property type="match status" value="1"/>
</dbReference>
<keyword evidence="4" id="KW-0808">Transferase</keyword>
<dbReference type="InterPro" id="IPR005814">
    <property type="entry name" value="Aminotrans_3"/>
</dbReference>
<dbReference type="InterPro" id="IPR015422">
    <property type="entry name" value="PyrdxlP-dep_Trfase_small"/>
</dbReference>
<sequence>MVTSGTWSSIGAAIESEESTFRTRQARSLELTREAREYLAGGVASSRQSTAPHPFWVDRGVGSRIWDQDGNEFVDLHGGHGAMLVGHSHPAIVRAGAERLGLGTHFGQPVPDAIVVARNLSERFGLPQWRFNSSGTEATHDAVRLMRAITGRRILLKTEGGYHGHHESVLVSLSNSGDELGPVSRPASPLSGAGVLREFADWTRVVPWNDLGVLESVLEECGDDVAGIIVEPILMNFGMVRPDPGYLEGVRALTRRYGCLLAYDEVKSGLVVDPGGATALLGVRPDIVCLAKAFGGGIACGAIGGTSEVGEFIASGKYLQIGTFNGNPLHMAMSRAALTEVLTPQAYATTYARTESLARTLGELLSASGRPGYVDSIGAKGMITFAPHRVATYRDFLSVNQEIGRLHWLFQHNRGVFMPPWGAGQPWLVSVQHTDEDLDLVAGNFEELVARMPKH</sequence>
<dbReference type="RefSeq" id="WP_170322052.1">
    <property type="nucleotide sequence ID" value="NZ_BAAAHM010000010.1"/>
</dbReference>